<dbReference type="Proteomes" id="UP000199632">
    <property type="component" value="Unassembled WGS sequence"/>
</dbReference>
<organism evidence="1 2">
    <name type="scientific">Asanoa ishikariensis</name>
    <dbReference type="NCBI Taxonomy" id="137265"/>
    <lineage>
        <taxon>Bacteria</taxon>
        <taxon>Bacillati</taxon>
        <taxon>Actinomycetota</taxon>
        <taxon>Actinomycetes</taxon>
        <taxon>Micromonosporales</taxon>
        <taxon>Micromonosporaceae</taxon>
        <taxon>Asanoa</taxon>
    </lineage>
</organism>
<proteinExistence type="predicted"/>
<gene>
    <name evidence="1" type="ORF">SAMN05421684_6852</name>
</gene>
<sequence length="324" mass="34160">MASLSATCSDARTVGDWLSGTARRLGTADPGDRLGDVLAGAFARPMDDAAYRGNALVPGGWPLEVSFSEERPDRLRLDLQPSDVECLPVRRRARTLTVVGRHAGTGFHRRYAAWRPYLRADRFGAFLGAEFGPDDLTSVKAYLELDPAVAPAALPGRLGAAASMVAAHVPGVVPHLVAIGGGLDGPLERVYLACRGGLRILALDGLLAGLGLRHRLPALAATVAELTGGRLLLPEDAALVAVAERAGGLDLKVELLSDALAGPAEAAIERLLLDRPSSLAAFRRWRHAVGPAVTTSVVSVRLAGDSPPRLNVYQRIAAPDRLRP</sequence>
<keyword evidence="2" id="KW-1185">Reference proteome</keyword>
<protein>
    <submittedName>
        <fullName evidence="1">Uncharacterized protein</fullName>
    </submittedName>
</protein>
<evidence type="ECO:0000313" key="2">
    <source>
        <dbReference type="Proteomes" id="UP000199632"/>
    </source>
</evidence>
<dbReference type="STRING" id="137265.SAMN05421684_6852"/>
<reference evidence="2" key="1">
    <citation type="submission" date="2016-10" db="EMBL/GenBank/DDBJ databases">
        <authorList>
            <person name="Varghese N."/>
            <person name="Submissions S."/>
        </authorList>
    </citation>
    <scope>NUCLEOTIDE SEQUENCE [LARGE SCALE GENOMIC DNA]</scope>
    <source>
        <strain evidence="2">DSM 44718</strain>
    </source>
</reference>
<evidence type="ECO:0000313" key="1">
    <source>
        <dbReference type="EMBL" id="SDZ59317.1"/>
    </source>
</evidence>
<dbReference type="EMBL" id="FNQB01000004">
    <property type="protein sequence ID" value="SDZ59317.1"/>
    <property type="molecule type" value="Genomic_DNA"/>
</dbReference>
<accession>A0A1H3UAK4</accession>
<dbReference type="AlphaFoldDB" id="A0A1H3UAK4"/>
<name>A0A1H3UAK4_9ACTN</name>